<dbReference type="GO" id="GO:0005524">
    <property type="term" value="F:ATP binding"/>
    <property type="evidence" value="ECO:0007669"/>
    <property type="project" value="UniProtKB-KW"/>
</dbReference>
<feature type="domain" description="Histidine kinase/HSP90-like ATPase" evidence="6">
    <location>
        <begin position="378"/>
        <end position="540"/>
    </location>
</feature>
<dbReference type="AlphaFoldDB" id="A0A9Q3VSA5"/>
<proteinExistence type="inferred from homology"/>
<dbReference type="EMBL" id="JAJSBI010000013">
    <property type="protein sequence ID" value="MCD9876872.1"/>
    <property type="molecule type" value="Genomic_DNA"/>
</dbReference>
<dbReference type="InterPro" id="IPR036890">
    <property type="entry name" value="HATPase_C_sf"/>
</dbReference>
<evidence type="ECO:0000313" key="8">
    <source>
        <dbReference type="Proteomes" id="UP001108029"/>
    </source>
</evidence>
<dbReference type="GO" id="GO:0140662">
    <property type="term" value="F:ATP-dependent protein folding chaperone"/>
    <property type="evidence" value="ECO:0007669"/>
    <property type="project" value="InterPro"/>
</dbReference>
<feature type="region of interest" description="Disordered" evidence="5">
    <location>
        <begin position="1"/>
        <end position="27"/>
    </location>
</feature>
<organism evidence="7 8">
    <name type="scientific">Streptomyces guryensis</name>
    <dbReference type="NCBI Taxonomy" id="2886947"/>
    <lineage>
        <taxon>Bacteria</taxon>
        <taxon>Bacillati</taxon>
        <taxon>Actinomycetota</taxon>
        <taxon>Actinomycetes</taxon>
        <taxon>Kitasatosporales</taxon>
        <taxon>Streptomycetaceae</taxon>
        <taxon>Streptomyces</taxon>
    </lineage>
</organism>
<evidence type="ECO:0000256" key="5">
    <source>
        <dbReference type="SAM" id="MobiDB-lite"/>
    </source>
</evidence>
<reference evidence="7" key="1">
    <citation type="submission" date="2021-12" db="EMBL/GenBank/DDBJ databases">
        <authorList>
            <person name="Lee J.-H."/>
            <person name="Kim S.-B."/>
        </authorList>
    </citation>
    <scope>NUCLEOTIDE SEQUENCE</scope>
    <source>
        <strain evidence="7">NR30</strain>
    </source>
</reference>
<dbReference type="SMART" id="SM00387">
    <property type="entry name" value="HATPase_c"/>
    <property type="match status" value="1"/>
</dbReference>
<dbReference type="Gene3D" id="3.30.565.10">
    <property type="entry name" value="Histidine kinase-like ATPase, C-terminal domain"/>
    <property type="match status" value="1"/>
</dbReference>
<dbReference type="RefSeq" id="WP_232651023.1">
    <property type="nucleotide sequence ID" value="NZ_JAJSBI010000013.1"/>
</dbReference>
<dbReference type="InterPro" id="IPR056471">
    <property type="entry name" value="HD-CE"/>
</dbReference>
<dbReference type="InterPro" id="IPR001404">
    <property type="entry name" value="Hsp90_fam"/>
</dbReference>
<dbReference type="PRINTS" id="PR00775">
    <property type="entry name" value="HEATSHOCK90"/>
</dbReference>
<comment type="caution">
    <text evidence="7">The sequence shown here is derived from an EMBL/GenBank/DDBJ whole genome shotgun (WGS) entry which is preliminary data.</text>
</comment>
<dbReference type="Pfam" id="PF24391">
    <property type="entry name" value="HD-CE"/>
    <property type="match status" value="1"/>
</dbReference>
<name>A0A9Q3VSA5_9ACTN</name>
<keyword evidence="3 7" id="KW-0067">ATP-binding</keyword>
<dbReference type="InterPro" id="IPR003594">
    <property type="entry name" value="HATPase_dom"/>
</dbReference>
<gene>
    <name evidence="7" type="ORF">LJ657_25170</name>
</gene>
<evidence type="ECO:0000256" key="4">
    <source>
        <dbReference type="ARBA" id="ARBA00023186"/>
    </source>
</evidence>
<evidence type="ECO:0000259" key="6">
    <source>
        <dbReference type="SMART" id="SM00387"/>
    </source>
</evidence>
<dbReference type="GO" id="GO:0051082">
    <property type="term" value="F:unfolded protein binding"/>
    <property type="evidence" value="ECO:0007669"/>
    <property type="project" value="InterPro"/>
</dbReference>
<evidence type="ECO:0000256" key="1">
    <source>
        <dbReference type="ARBA" id="ARBA00008239"/>
    </source>
</evidence>
<dbReference type="PANTHER" id="PTHR11528">
    <property type="entry name" value="HEAT SHOCK PROTEIN 90 FAMILY MEMBER"/>
    <property type="match status" value="1"/>
</dbReference>
<feature type="compositionally biased region" description="Polar residues" evidence="5">
    <location>
        <begin position="7"/>
        <end position="16"/>
    </location>
</feature>
<keyword evidence="8" id="KW-1185">Reference proteome</keyword>
<evidence type="ECO:0000256" key="3">
    <source>
        <dbReference type="ARBA" id="ARBA00022840"/>
    </source>
</evidence>
<keyword evidence="4" id="KW-0143">Chaperone</keyword>
<comment type="similarity">
    <text evidence="1">Belongs to the heat shock protein 90 family.</text>
</comment>
<keyword evidence="2" id="KW-0547">Nucleotide-binding</keyword>
<protein>
    <submittedName>
        <fullName evidence="7">ATP-binding protein</fullName>
    </submittedName>
</protein>
<dbReference type="Proteomes" id="UP001108029">
    <property type="component" value="Unassembled WGS sequence"/>
</dbReference>
<evidence type="ECO:0000256" key="2">
    <source>
        <dbReference type="ARBA" id="ARBA00022741"/>
    </source>
</evidence>
<dbReference type="Pfam" id="PF13589">
    <property type="entry name" value="HATPase_c_3"/>
    <property type="match status" value="1"/>
</dbReference>
<accession>A0A9Q3VSA5</accession>
<dbReference type="SUPFAM" id="SSF55874">
    <property type="entry name" value="ATPase domain of HSP90 chaperone/DNA topoisomerase II/histidine kinase"/>
    <property type="match status" value="1"/>
</dbReference>
<dbReference type="GO" id="GO:0016887">
    <property type="term" value="F:ATP hydrolysis activity"/>
    <property type="evidence" value="ECO:0007669"/>
    <property type="project" value="InterPro"/>
</dbReference>
<sequence length="891" mass="100408">MPEHDYTSTSLWQETLATRPGDDPQAEQRERLRSSYVELRKKAAVLLQENARSMPDFTVHDITHVDALWETADLVCGNAVKLNPAEAYVLGCAFVFHDAAMGEAAYGTSVPEALGEERWRDLLSVAYYHQKGCWPDQEQLDDPPVEIAAACRAAAIRESHAEQARRLVDQSWRSSTGNEIRLMEDVLLREAYGPLIGNLAASHWWPVDRLAGEFRRESGSWPWQPRDWTIDQLKLACILRLADVTQIDGRRAPTLLFALRNPQGLSREHWRFQTHVSRPDLNGDRVTYSSARPFLPEDAPSWWLALDYLRGIDQELKAVDALLHDLGVKRLAARAVAGVDSPERFADHFPAQGWRPIDATVKVSDIPALVRNLGGEQLYGDDPEAAVRELIQNAQDAVRARQALQPGFSDGRIEIRLSQNDGSWYLEVRDNGVGMDEETLIHGLLDFGNSGWSSPDVRNRLPGLAGGGFTPSGRFGIGFFSVFLLGDEVELVTRRYDHSVQDARRLTFDGPSERPLLTPMPVKGWVPEGTTVRIKLKKNPNDLRGLLYGTVDDRLFQLVQHLVVENSVPIHTWEPASPEGDVLAPFSLATGEPDEVFDRLYPAVADDWRVGEEKRRLQMRDDFVARATKLRDEKGARIGLATLCNDLYYENGHNYWGIVTLGGFRADRSPSFAGYLTGQPSRASRDRATLSVDQDQVREWVRTQEQQLRSTGQFDDHLQLELASTLYHAFDSLPEDVAFAITSQGVLRPSGITEWAMQHDKIFMVGGSSLAMNTRPPEVYHSRSGYRVQIPDNWIFMYDNYPGSPVSDVFPYGTHRDMAYEHARDHTTWTWQKMWWRASGTIPGYFLRALCQAWECSIQSLLEPVAQRKSDSLQLDGGRGGPVFGNLLNRP</sequence>
<dbReference type="InterPro" id="IPR020575">
    <property type="entry name" value="Hsp90_N"/>
</dbReference>
<evidence type="ECO:0000313" key="7">
    <source>
        <dbReference type="EMBL" id="MCD9876872.1"/>
    </source>
</evidence>